<keyword evidence="4" id="KW-0479">Metal-binding</keyword>
<accession>A0A0A2V6A9</accession>
<keyword evidence="9" id="KW-1015">Disulfide bond</keyword>
<name>A0A0A2V6A9_BEABA</name>
<dbReference type="eggNOG" id="ENOG502RYKG">
    <property type="taxonomic scope" value="Eukaryota"/>
</dbReference>
<dbReference type="GO" id="GO:0046872">
    <property type="term" value="F:metal ion binding"/>
    <property type="evidence" value="ECO:0007669"/>
    <property type="project" value="UniProtKB-KW"/>
</dbReference>
<keyword evidence="5" id="KW-0732">Signal</keyword>
<dbReference type="OrthoDB" id="536211at2759"/>
<comment type="caution">
    <text evidence="11">The sequence shown here is derived from an EMBL/GenBank/DDBJ whole genome shotgun (WGS) entry which is preliminary data.</text>
</comment>
<keyword evidence="8 11" id="KW-0482">Metalloprotease</keyword>
<protein>
    <submittedName>
        <fullName evidence="11">Extracellular metalloprotease</fullName>
    </submittedName>
</protein>
<proteinExistence type="inferred from homology"/>
<dbReference type="InterPro" id="IPR024079">
    <property type="entry name" value="MetalloPept_cat_dom_sf"/>
</dbReference>
<feature type="domain" description="Peptidase M43 pregnancy-associated plasma-A" evidence="10">
    <location>
        <begin position="145"/>
        <end position="275"/>
    </location>
</feature>
<dbReference type="CDD" id="cd04275">
    <property type="entry name" value="ZnMc_pappalysin_like"/>
    <property type="match status" value="1"/>
</dbReference>
<evidence type="ECO:0000313" key="12">
    <source>
        <dbReference type="Proteomes" id="UP000030106"/>
    </source>
</evidence>
<evidence type="ECO:0000256" key="4">
    <source>
        <dbReference type="ARBA" id="ARBA00022723"/>
    </source>
</evidence>
<dbReference type="EMBL" id="ANFO01001230">
    <property type="protein sequence ID" value="KGQ03376.1"/>
    <property type="molecule type" value="Genomic_DNA"/>
</dbReference>
<evidence type="ECO:0000256" key="1">
    <source>
        <dbReference type="ARBA" id="ARBA00003174"/>
    </source>
</evidence>
<dbReference type="PANTHER" id="PTHR47466">
    <property type="match status" value="1"/>
</dbReference>
<reference evidence="11 12" key="1">
    <citation type="submission" date="2012-10" db="EMBL/GenBank/DDBJ databases">
        <title>Genome sequencing and analysis of entomopathogenic fungi Beauveria bassiana D1-5.</title>
        <authorList>
            <person name="Li Q."/>
            <person name="Wang L."/>
            <person name="Zhang Z."/>
            <person name="Wang Q."/>
            <person name="Ren J."/>
            <person name="Wang M."/>
            <person name="Xu W."/>
            <person name="Wang J."/>
            <person name="Lu Y."/>
            <person name="Du Q."/>
            <person name="Sun Z."/>
        </authorList>
    </citation>
    <scope>NUCLEOTIDE SEQUENCE [LARGE SCALE GENOMIC DNA]</scope>
    <source>
        <strain evidence="11 12">D1-5</strain>
    </source>
</reference>
<evidence type="ECO:0000313" key="11">
    <source>
        <dbReference type="EMBL" id="KGQ03376.1"/>
    </source>
</evidence>
<dbReference type="Gene3D" id="3.40.390.10">
    <property type="entry name" value="Collagenase (Catalytic Domain)"/>
    <property type="match status" value="1"/>
</dbReference>
<evidence type="ECO:0000256" key="9">
    <source>
        <dbReference type="ARBA" id="ARBA00023157"/>
    </source>
</evidence>
<dbReference type="Pfam" id="PF05572">
    <property type="entry name" value="Peptidase_M43"/>
    <property type="match status" value="1"/>
</dbReference>
<sequence length="287" mass="31656">MLPIFFSLITLAWAIIPRHSECNSPHPSEELLTLHSNLADGQLFTRDTFPESVVIETYVHIFAENTTYKGGWLSNTTIEKQINVLNQGFNSTPFRFALAGISRNVTRLPPATNPSMDAQMAFWFKYRQGNYRSLNLYYVSGFYGGQCTFPSMQAALESSADFFLDGCTMGADTTPGSSGLFGAGTTTIHEVGHWMGLLHTFHGGCSSEYGDFVADTPFESDAPSKDDHTFEVCPVGRDSCPGLPGLDPVHNYMDYTSEDCRSEFTTGQIDRMKSMWALVRNVGPSSG</sequence>
<evidence type="ECO:0000256" key="5">
    <source>
        <dbReference type="ARBA" id="ARBA00022729"/>
    </source>
</evidence>
<dbReference type="GO" id="GO:0008237">
    <property type="term" value="F:metallopeptidase activity"/>
    <property type="evidence" value="ECO:0007669"/>
    <property type="project" value="UniProtKB-KW"/>
</dbReference>
<dbReference type="GO" id="GO:0006508">
    <property type="term" value="P:proteolysis"/>
    <property type="evidence" value="ECO:0007669"/>
    <property type="project" value="UniProtKB-KW"/>
</dbReference>
<evidence type="ECO:0000256" key="8">
    <source>
        <dbReference type="ARBA" id="ARBA00023049"/>
    </source>
</evidence>
<dbReference type="STRING" id="1245745.A0A0A2V6A9"/>
<keyword evidence="3 11" id="KW-0645">Protease</keyword>
<evidence type="ECO:0000256" key="6">
    <source>
        <dbReference type="ARBA" id="ARBA00022801"/>
    </source>
</evidence>
<dbReference type="SUPFAM" id="SSF55486">
    <property type="entry name" value="Metalloproteases ('zincins'), catalytic domain"/>
    <property type="match status" value="1"/>
</dbReference>
<dbReference type="AlphaFoldDB" id="A0A0A2V6A9"/>
<organism evidence="11 12">
    <name type="scientific">Beauveria bassiana D1-5</name>
    <dbReference type="NCBI Taxonomy" id="1245745"/>
    <lineage>
        <taxon>Eukaryota</taxon>
        <taxon>Fungi</taxon>
        <taxon>Dikarya</taxon>
        <taxon>Ascomycota</taxon>
        <taxon>Pezizomycotina</taxon>
        <taxon>Sordariomycetes</taxon>
        <taxon>Hypocreomycetidae</taxon>
        <taxon>Hypocreales</taxon>
        <taxon>Cordycipitaceae</taxon>
        <taxon>Beauveria</taxon>
    </lineage>
</organism>
<evidence type="ECO:0000256" key="2">
    <source>
        <dbReference type="ARBA" id="ARBA00008721"/>
    </source>
</evidence>
<evidence type="ECO:0000256" key="3">
    <source>
        <dbReference type="ARBA" id="ARBA00022670"/>
    </source>
</evidence>
<dbReference type="InterPro" id="IPR008754">
    <property type="entry name" value="Peptidase_M43"/>
</dbReference>
<evidence type="ECO:0000259" key="10">
    <source>
        <dbReference type="Pfam" id="PF05572"/>
    </source>
</evidence>
<dbReference type="HOGENOM" id="CLU_048726_0_2_1"/>
<gene>
    <name evidence="11" type="ORF">BBAD15_g11402</name>
</gene>
<comment type="similarity">
    <text evidence="2">Belongs to the peptidase M43B family.</text>
</comment>
<keyword evidence="6" id="KW-0378">Hydrolase</keyword>
<dbReference type="PANTHER" id="PTHR47466:SF1">
    <property type="entry name" value="METALLOPROTEASE MEP1 (AFU_ORTHOLOGUE AFUA_1G07730)-RELATED"/>
    <property type="match status" value="1"/>
</dbReference>
<comment type="function">
    <text evidence="1">Secreted metalloproteinase that allows assimilation of proteinaceous substrates.</text>
</comment>
<evidence type="ECO:0000256" key="7">
    <source>
        <dbReference type="ARBA" id="ARBA00022833"/>
    </source>
</evidence>
<dbReference type="Proteomes" id="UP000030106">
    <property type="component" value="Unassembled WGS sequence"/>
</dbReference>
<keyword evidence="7" id="KW-0862">Zinc</keyword>